<proteinExistence type="predicted"/>
<sequence>MFEPQHFVDLQDNSAFGDSKSSWLTGDGNSSPTQRGAAQPSLGYSGATNSNVDRDLYKDLVEIVPLVQSLIISRLYDSVNIQVLLSRVLCSFQNLGFGEASLFALRGLSNENLLFFSVHLKTTDPKGRNAAQSLPPKRKKDNGDKDLGKNANSNQDSDSFSIFSSRALVSEKEIEELVALREQVEDLQRKMFEKDELLKSLESSKSQVNAVHLKLDELKRLAAEKDSLIKSTQLQLSDAKIKLADKQAALEKSQWEAMTASRKAEKLQEEVESMQGEMSSFMQIFEGLIKNDSTVNADDDYDIKPYYSDYLSDIDDLDDVEMQRMEEAREAYITAVAMAKEKQDEESMATAARARLHLQSFVFRNSRRES</sequence>
<evidence type="ECO:0000313" key="1">
    <source>
        <dbReference type="EMBL" id="KAH9778310.1"/>
    </source>
</evidence>
<protein>
    <submittedName>
        <fullName evidence="1">Protein MICROTUBULE BINDING PROTEIN 2C</fullName>
    </submittedName>
</protein>
<gene>
    <name evidence="1" type="ORF">KPL71_007310</name>
</gene>
<comment type="caution">
    <text evidence="1">The sequence shown here is derived from an EMBL/GenBank/DDBJ whole genome shotgun (WGS) entry which is preliminary data.</text>
</comment>
<name>A0ACB8LYR2_CITSI</name>
<keyword evidence="2" id="KW-1185">Reference proteome</keyword>
<organism evidence="1 2">
    <name type="scientific">Citrus sinensis</name>
    <name type="common">Sweet orange</name>
    <name type="synonym">Citrus aurantium var. sinensis</name>
    <dbReference type="NCBI Taxonomy" id="2711"/>
    <lineage>
        <taxon>Eukaryota</taxon>
        <taxon>Viridiplantae</taxon>
        <taxon>Streptophyta</taxon>
        <taxon>Embryophyta</taxon>
        <taxon>Tracheophyta</taxon>
        <taxon>Spermatophyta</taxon>
        <taxon>Magnoliopsida</taxon>
        <taxon>eudicotyledons</taxon>
        <taxon>Gunneridae</taxon>
        <taxon>Pentapetalae</taxon>
        <taxon>rosids</taxon>
        <taxon>malvids</taxon>
        <taxon>Sapindales</taxon>
        <taxon>Rutaceae</taxon>
        <taxon>Aurantioideae</taxon>
        <taxon>Citrus</taxon>
    </lineage>
</organism>
<dbReference type="EMBL" id="CM039172">
    <property type="protein sequence ID" value="KAH9778310.1"/>
    <property type="molecule type" value="Genomic_DNA"/>
</dbReference>
<dbReference type="Proteomes" id="UP000829398">
    <property type="component" value="Chromosome 3"/>
</dbReference>
<reference evidence="2" key="1">
    <citation type="journal article" date="2023" name="Hortic. Res.">
        <title>A chromosome-level phased genome enabling allele-level studies in sweet orange: a case study on citrus Huanglongbing tolerance.</title>
        <authorList>
            <person name="Wu B."/>
            <person name="Yu Q."/>
            <person name="Deng Z."/>
            <person name="Duan Y."/>
            <person name="Luo F."/>
            <person name="Gmitter F. Jr."/>
        </authorList>
    </citation>
    <scope>NUCLEOTIDE SEQUENCE [LARGE SCALE GENOMIC DNA]</scope>
    <source>
        <strain evidence="2">cv. Valencia</strain>
    </source>
</reference>
<evidence type="ECO:0000313" key="2">
    <source>
        <dbReference type="Proteomes" id="UP000829398"/>
    </source>
</evidence>
<accession>A0ACB8LYR2</accession>